<dbReference type="GeneID" id="106457688"/>
<protein>
    <submittedName>
        <fullName evidence="3">Uncharacterized protein LOC106457688 isoform X1</fullName>
    </submittedName>
</protein>
<sequence length="620" mass="68924">MAACCDQDAEEKVSDENCTSQSQFNFLSLIKGPVANVSPTCLMSKNQDHDKKSNKETDAALAELPEDELQKLLEEAVTFNRPSSEDSYLLQKLKEEHAELCKDVNQHSSLKPDVSGGTRNRQPRSGLNGTASKSRDVCMNEFLSCNSSVWGTVTRVGDIVGRKRSGLSGRNREDCNVKGIVTAASKQRKSQSSLDLTAARSDPFDMMRSSGKGKGGKGLRAERAKSLSDSPSEVRFLKDNSLHITRTSDLSLKHISSSVDTMADKSYSLRKTDSSAVTNKRSVHIPSNQSDLSSLVLDGLSNHLDSSHLTVRNKTCDHSLLVDNQDKIEKVSDLVTRVNPSDFREEDLRNMNNCPEEFEMKEIRKSKSMEEPINEKSPFLKAFPLSSDSRYSRRKSDGDGDDIRPGEVEVDDNTAMPRKLLDYNAEFVEKNTDKKARPEASYYRPRFGGNIVNLGITSSCSVLDEGLYLSNQLGNKVDDKNQKKKKKGMLLGGSEDNRILSNVDINGNNRSETSEIFSPEAPLLKNDRVNRKSKRSRGNIDNQNVMLAKDIAGHRWEENIDSLLAYINSSDKKGKGATNGNNALGHVASSLTKPSVSQELEKKKERCLQKRVKMYRTVRI</sequence>
<evidence type="ECO:0000313" key="3">
    <source>
        <dbReference type="RefSeq" id="XP_013772582.1"/>
    </source>
</evidence>
<accession>A0ABM1B104</accession>
<feature type="compositionally biased region" description="Polar residues" evidence="1">
    <location>
        <begin position="117"/>
        <end position="132"/>
    </location>
</feature>
<reference evidence="3" key="1">
    <citation type="submission" date="2025-08" db="UniProtKB">
        <authorList>
            <consortium name="RefSeq"/>
        </authorList>
    </citation>
    <scope>IDENTIFICATION</scope>
    <source>
        <tissue evidence="3">Muscle</tissue>
    </source>
</reference>
<dbReference type="RefSeq" id="XP_013772582.1">
    <property type="nucleotide sequence ID" value="XM_013917128.2"/>
</dbReference>
<evidence type="ECO:0000256" key="1">
    <source>
        <dbReference type="SAM" id="MobiDB-lite"/>
    </source>
</evidence>
<feature type="region of interest" description="Disordered" evidence="1">
    <location>
        <begin position="184"/>
        <end position="225"/>
    </location>
</feature>
<feature type="compositionally biased region" description="Basic and acidic residues" evidence="1">
    <location>
        <begin position="390"/>
        <end position="407"/>
    </location>
</feature>
<dbReference type="Proteomes" id="UP000694941">
    <property type="component" value="Unplaced"/>
</dbReference>
<name>A0ABM1B104_LIMPO</name>
<proteinExistence type="predicted"/>
<evidence type="ECO:0000313" key="2">
    <source>
        <dbReference type="Proteomes" id="UP000694941"/>
    </source>
</evidence>
<keyword evidence="2" id="KW-1185">Reference proteome</keyword>
<organism evidence="2 3">
    <name type="scientific">Limulus polyphemus</name>
    <name type="common">Atlantic horseshoe crab</name>
    <dbReference type="NCBI Taxonomy" id="6850"/>
    <lineage>
        <taxon>Eukaryota</taxon>
        <taxon>Metazoa</taxon>
        <taxon>Ecdysozoa</taxon>
        <taxon>Arthropoda</taxon>
        <taxon>Chelicerata</taxon>
        <taxon>Merostomata</taxon>
        <taxon>Xiphosura</taxon>
        <taxon>Limulidae</taxon>
        <taxon>Limulus</taxon>
    </lineage>
</organism>
<feature type="region of interest" description="Disordered" evidence="1">
    <location>
        <begin position="104"/>
        <end position="132"/>
    </location>
</feature>
<gene>
    <name evidence="3" type="primary">LOC106457688</name>
</gene>
<feature type="region of interest" description="Disordered" evidence="1">
    <location>
        <begin position="389"/>
        <end position="409"/>
    </location>
</feature>